<dbReference type="AlphaFoldDB" id="A0A2J8AA73"/>
<keyword evidence="1" id="KW-0343">GTPase activation</keyword>
<protein>
    <recommendedName>
        <fullName evidence="5">Rab-GAP TBC domain-containing protein</fullName>
    </recommendedName>
</protein>
<sequence length="194" mass="20148">MSCIAGPSDGMGATAAAAVRRETQLAVRVAPAPTKALGASNHAADLTAGLGPGVLALGSGSKQASRPGVEGAGRALEPGSGGGSSGPERCSAWRQYLAWSERPHRDSSVVEVDVARSLWAFTRGAGEAEREARRRQLKRMLNAVVAADGGGVSYYQGLHDVAGVLLLATHHYRPQPPTPHRASPPRQPRYADLA</sequence>
<dbReference type="OrthoDB" id="206700at2759"/>
<comment type="caution">
    <text evidence="3">The sequence shown here is derived from an EMBL/GenBank/DDBJ whole genome shotgun (WGS) entry which is preliminary data.</text>
</comment>
<accession>A0A2J8AA73</accession>
<keyword evidence="4" id="KW-1185">Reference proteome</keyword>
<dbReference type="InterPro" id="IPR035969">
    <property type="entry name" value="Rab-GAP_TBC_sf"/>
</dbReference>
<proteinExistence type="predicted"/>
<dbReference type="SUPFAM" id="SSF47923">
    <property type="entry name" value="Ypt/Rab-GAP domain of gyp1p"/>
    <property type="match status" value="1"/>
</dbReference>
<dbReference type="GO" id="GO:0005096">
    <property type="term" value="F:GTPase activator activity"/>
    <property type="evidence" value="ECO:0007669"/>
    <property type="project" value="UniProtKB-KW"/>
</dbReference>
<dbReference type="PANTHER" id="PTHR20913">
    <property type="entry name" value="TBC1 DOMAIN FAMILY MEMBER 20/GTPASE"/>
    <property type="match status" value="1"/>
</dbReference>
<reference evidence="3 4" key="1">
    <citation type="journal article" date="2017" name="Mol. Biol. Evol.">
        <title>The 4-celled Tetrabaena socialis nuclear genome reveals the essential components for genetic control of cell number at the origin of multicellularity in the volvocine lineage.</title>
        <authorList>
            <person name="Featherston J."/>
            <person name="Arakaki Y."/>
            <person name="Hanschen E.R."/>
            <person name="Ferris P.J."/>
            <person name="Michod R.E."/>
            <person name="Olson B.J.S.C."/>
            <person name="Nozaki H."/>
            <person name="Durand P.M."/>
        </authorList>
    </citation>
    <scope>NUCLEOTIDE SEQUENCE [LARGE SCALE GENOMIC DNA]</scope>
    <source>
        <strain evidence="3 4">NIES-571</strain>
    </source>
</reference>
<evidence type="ECO:0000256" key="2">
    <source>
        <dbReference type="SAM" id="MobiDB-lite"/>
    </source>
</evidence>
<evidence type="ECO:0000313" key="3">
    <source>
        <dbReference type="EMBL" id="PNH09383.1"/>
    </source>
</evidence>
<evidence type="ECO:0000313" key="4">
    <source>
        <dbReference type="Proteomes" id="UP000236333"/>
    </source>
</evidence>
<name>A0A2J8AA73_9CHLO</name>
<dbReference type="Gene3D" id="1.10.8.1310">
    <property type="match status" value="1"/>
</dbReference>
<evidence type="ECO:0000256" key="1">
    <source>
        <dbReference type="ARBA" id="ARBA00022468"/>
    </source>
</evidence>
<feature type="region of interest" description="Disordered" evidence="2">
    <location>
        <begin position="172"/>
        <end position="194"/>
    </location>
</feature>
<dbReference type="PANTHER" id="PTHR20913:SF7">
    <property type="entry name" value="RE60063P"/>
    <property type="match status" value="1"/>
</dbReference>
<dbReference type="EMBL" id="PGGS01000092">
    <property type="protein sequence ID" value="PNH09383.1"/>
    <property type="molecule type" value="Genomic_DNA"/>
</dbReference>
<dbReference type="GO" id="GO:0006888">
    <property type="term" value="P:endoplasmic reticulum to Golgi vesicle-mediated transport"/>
    <property type="evidence" value="ECO:0007669"/>
    <property type="project" value="TreeGrafter"/>
</dbReference>
<gene>
    <name evidence="3" type="ORF">TSOC_003967</name>
</gene>
<evidence type="ECO:0008006" key="5">
    <source>
        <dbReference type="Google" id="ProtNLM"/>
    </source>
</evidence>
<dbReference type="InterPro" id="IPR045913">
    <property type="entry name" value="TBC20/Gyp8-like"/>
</dbReference>
<dbReference type="GO" id="GO:0005789">
    <property type="term" value="C:endoplasmic reticulum membrane"/>
    <property type="evidence" value="ECO:0007669"/>
    <property type="project" value="TreeGrafter"/>
</dbReference>
<feature type="region of interest" description="Disordered" evidence="2">
    <location>
        <begin position="59"/>
        <end position="88"/>
    </location>
</feature>
<dbReference type="Proteomes" id="UP000236333">
    <property type="component" value="Unassembled WGS sequence"/>
</dbReference>
<organism evidence="3 4">
    <name type="scientific">Tetrabaena socialis</name>
    <dbReference type="NCBI Taxonomy" id="47790"/>
    <lineage>
        <taxon>Eukaryota</taxon>
        <taxon>Viridiplantae</taxon>
        <taxon>Chlorophyta</taxon>
        <taxon>core chlorophytes</taxon>
        <taxon>Chlorophyceae</taxon>
        <taxon>CS clade</taxon>
        <taxon>Chlamydomonadales</taxon>
        <taxon>Tetrabaenaceae</taxon>
        <taxon>Tetrabaena</taxon>
    </lineage>
</organism>